<sequence length="160" mass="17423">MFLRRSATRRSDRFPSMTVETEAVREATDEVVEAFARLLPQLSSRAKPLDHEAVGRLTGTSTNTLLVARVEGVIVGTLMLVISPLPSGLRAHIEDVVVDTAARGHGVGRVLIDKALGLAADAGARTVDLTSRPSREAANRLYERAGFQRRESTVYRVTLD</sequence>
<accession>A0ABW7RN99</accession>
<protein>
    <submittedName>
        <fullName evidence="4">GNAT family N-acetyltransferase</fullName>
        <ecNumber evidence="4">2.3.-.-</ecNumber>
    </submittedName>
</protein>
<dbReference type="EMBL" id="JBIRGH010000034">
    <property type="protein sequence ID" value="MFH8589566.1"/>
    <property type="molecule type" value="Genomic_DNA"/>
</dbReference>
<name>A0ABW7RN99_9ACTN</name>
<reference evidence="4 5" key="1">
    <citation type="submission" date="2024-10" db="EMBL/GenBank/DDBJ databases">
        <title>The Natural Products Discovery Center: Release of the First 8490 Sequenced Strains for Exploring Actinobacteria Biosynthetic Diversity.</title>
        <authorList>
            <person name="Kalkreuter E."/>
            <person name="Kautsar S.A."/>
            <person name="Yang D."/>
            <person name="Bader C.D."/>
            <person name="Teijaro C.N."/>
            <person name="Fluegel L."/>
            <person name="Davis C.M."/>
            <person name="Simpson J.R."/>
            <person name="Lauterbach L."/>
            <person name="Steele A.D."/>
            <person name="Gui C."/>
            <person name="Meng S."/>
            <person name="Li G."/>
            <person name="Viehrig K."/>
            <person name="Ye F."/>
            <person name="Su P."/>
            <person name="Kiefer A.F."/>
            <person name="Nichols A."/>
            <person name="Cepeda A.J."/>
            <person name="Yan W."/>
            <person name="Fan B."/>
            <person name="Jiang Y."/>
            <person name="Adhikari A."/>
            <person name="Zheng C.-J."/>
            <person name="Schuster L."/>
            <person name="Cowan T.M."/>
            <person name="Smanski M.J."/>
            <person name="Chevrette M.G."/>
            <person name="De Carvalho L.P.S."/>
            <person name="Shen B."/>
        </authorList>
    </citation>
    <scope>NUCLEOTIDE SEQUENCE [LARGE SCALE GENOMIC DNA]</scope>
    <source>
        <strain evidence="4 5">NPDC018013</strain>
    </source>
</reference>
<keyword evidence="5" id="KW-1185">Reference proteome</keyword>
<evidence type="ECO:0000313" key="5">
    <source>
        <dbReference type="Proteomes" id="UP001610990"/>
    </source>
</evidence>
<dbReference type="Pfam" id="PF00583">
    <property type="entry name" value="Acetyltransf_1"/>
    <property type="match status" value="1"/>
</dbReference>
<gene>
    <name evidence="4" type="ORF">ACH4GP_35210</name>
</gene>
<dbReference type="CDD" id="cd04301">
    <property type="entry name" value="NAT_SF"/>
    <property type="match status" value="1"/>
</dbReference>
<keyword evidence="1 4" id="KW-0808">Transferase</keyword>
<comment type="caution">
    <text evidence="4">The sequence shown here is derived from an EMBL/GenBank/DDBJ whole genome shotgun (WGS) entry which is preliminary data.</text>
</comment>
<proteinExistence type="predicted"/>
<dbReference type="GO" id="GO:0016746">
    <property type="term" value="F:acyltransferase activity"/>
    <property type="evidence" value="ECO:0007669"/>
    <property type="project" value="UniProtKB-KW"/>
</dbReference>
<dbReference type="Proteomes" id="UP001610990">
    <property type="component" value="Unassembled WGS sequence"/>
</dbReference>
<evidence type="ECO:0000256" key="1">
    <source>
        <dbReference type="ARBA" id="ARBA00022679"/>
    </source>
</evidence>
<dbReference type="InterPro" id="IPR016181">
    <property type="entry name" value="Acyl_CoA_acyltransferase"/>
</dbReference>
<dbReference type="SUPFAM" id="SSF55729">
    <property type="entry name" value="Acyl-CoA N-acyltransferases (Nat)"/>
    <property type="match status" value="1"/>
</dbReference>
<evidence type="ECO:0000256" key="2">
    <source>
        <dbReference type="ARBA" id="ARBA00023315"/>
    </source>
</evidence>
<dbReference type="PANTHER" id="PTHR43877">
    <property type="entry name" value="AMINOALKYLPHOSPHONATE N-ACETYLTRANSFERASE-RELATED-RELATED"/>
    <property type="match status" value="1"/>
</dbReference>
<dbReference type="Gene3D" id="3.40.630.30">
    <property type="match status" value="1"/>
</dbReference>
<keyword evidence="2 4" id="KW-0012">Acyltransferase</keyword>
<feature type="domain" description="N-acetyltransferase" evidence="3">
    <location>
        <begin position="22"/>
        <end position="160"/>
    </location>
</feature>
<dbReference type="PROSITE" id="PS51186">
    <property type="entry name" value="GNAT"/>
    <property type="match status" value="1"/>
</dbReference>
<dbReference type="InterPro" id="IPR050832">
    <property type="entry name" value="Bact_Acetyltransf"/>
</dbReference>
<evidence type="ECO:0000259" key="3">
    <source>
        <dbReference type="PROSITE" id="PS51186"/>
    </source>
</evidence>
<organism evidence="4 5">
    <name type="scientific">Streptomyces celluloflavus</name>
    <dbReference type="NCBI Taxonomy" id="58344"/>
    <lineage>
        <taxon>Bacteria</taxon>
        <taxon>Bacillati</taxon>
        <taxon>Actinomycetota</taxon>
        <taxon>Actinomycetes</taxon>
        <taxon>Kitasatosporales</taxon>
        <taxon>Streptomycetaceae</taxon>
        <taxon>Streptomyces</taxon>
    </lineage>
</organism>
<dbReference type="EC" id="2.3.-.-" evidence="4"/>
<dbReference type="InterPro" id="IPR000182">
    <property type="entry name" value="GNAT_dom"/>
</dbReference>
<dbReference type="PANTHER" id="PTHR43877:SF1">
    <property type="entry name" value="ACETYLTRANSFERASE"/>
    <property type="match status" value="1"/>
</dbReference>
<evidence type="ECO:0000313" key="4">
    <source>
        <dbReference type="EMBL" id="MFH8589566.1"/>
    </source>
</evidence>
<dbReference type="RefSeq" id="WP_397676644.1">
    <property type="nucleotide sequence ID" value="NZ_JBIRFW010000003.1"/>
</dbReference>